<name>A0A364XXH5_9BACT</name>
<organism evidence="1 2">
    <name type="scientific">Pseudochryseolinea flava</name>
    <dbReference type="NCBI Taxonomy" id="2059302"/>
    <lineage>
        <taxon>Bacteria</taxon>
        <taxon>Pseudomonadati</taxon>
        <taxon>Bacteroidota</taxon>
        <taxon>Cytophagia</taxon>
        <taxon>Cytophagales</taxon>
        <taxon>Fulvivirgaceae</taxon>
        <taxon>Pseudochryseolinea</taxon>
    </lineage>
</organism>
<comment type="caution">
    <text evidence="1">The sequence shown here is derived from an EMBL/GenBank/DDBJ whole genome shotgun (WGS) entry which is preliminary data.</text>
</comment>
<evidence type="ECO:0000313" key="2">
    <source>
        <dbReference type="Proteomes" id="UP000251889"/>
    </source>
</evidence>
<accession>A0A364XXH5</accession>
<protein>
    <submittedName>
        <fullName evidence="1">Uncharacterized protein</fullName>
    </submittedName>
</protein>
<gene>
    <name evidence="1" type="ORF">DQQ10_19855</name>
</gene>
<sequence>MNALSRVARNSPGRYGASIQHAVERGSSFCNFHLKKNQNCHASHLDALSLTLQFFSALGEGGCVKVR</sequence>
<dbReference type="Proteomes" id="UP000251889">
    <property type="component" value="Unassembled WGS sequence"/>
</dbReference>
<reference evidence="1 2" key="1">
    <citation type="submission" date="2018-06" db="EMBL/GenBank/DDBJ databases">
        <title>Chryseolinea flavus sp. nov., a member of the phylum Bacteroidetes isolated from soil.</title>
        <authorList>
            <person name="Li Y."/>
            <person name="Wang J."/>
        </authorList>
    </citation>
    <scope>NUCLEOTIDE SEQUENCE [LARGE SCALE GENOMIC DNA]</scope>
    <source>
        <strain evidence="1 2">SDU1-6</strain>
    </source>
</reference>
<proteinExistence type="predicted"/>
<keyword evidence="2" id="KW-1185">Reference proteome</keyword>
<evidence type="ECO:0000313" key="1">
    <source>
        <dbReference type="EMBL" id="RAV99158.1"/>
    </source>
</evidence>
<dbReference type="EMBL" id="QMFY01000012">
    <property type="protein sequence ID" value="RAV99158.1"/>
    <property type="molecule type" value="Genomic_DNA"/>
</dbReference>
<dbReference type="AlphaFoldDB" id="A0A364XXH5"/>